<comment type="caution">
    <text evidence="1">The sequence shown here is derived from an EMBL/GenBank/DDBJ whole genome shotgun (WGS) entry which is preliminary data.</text>
</comment>
<accession>A0A4Y3PL39</accession>
<dbReference type="PROSITE" id="PS51257">
    <property type="entry name" value="PROKAR_LIPOPROTEIN"/>
    <property type="match status" value="1"/>
</dbReference>
<evidence type="ECO:0000313" key="1">
    <source>
        <dbReference type="EMBL" id="GEB31849.1"/>
    </source>
</evidence>
<dbReference type="Proteomes" id="UP000316882">
    <property type="component" value="Unassembled WGS sequence"/>
</dbReference>
<protein>
    <recommendedName>
        <fullName evidence="3">Lipoprotein</fullName>
    </recommendedName>
</protein>
<proteinExistence type="predicted"/>
<evidence type="ECO:0000313" key="2">
    <source>
        <dbReference type="Proteomes" id="UP000316882"/>
    </source>
</evidence>
<dbReference type="AlphaFoldDB" id="A0A4Y3PL39"/>
<evidence type="ECO:0008006" key="3">
    <source>
        <dbReference type="Google" id="ProtNLM"/>
    </source>
</evidence>
<name>A0A4Y3PL39_BREPA</name>
<organism evidence="1 2">
    <name type="scientific">Brevibacillus parabrevis</name>
    <dbReference type="NCBI Taxonomy" id="54914"/>
    <lineage>
        <taxon>Bacteria</taxon>
        <taxon>Bacillati</taxon>
        <taxon>Bacillota</taxon>
        <taxon>Bacilli</taxon>
        <taxon>Bacillales</taxon>
        <taxon>Paenibacillaceae</taxon>
        <taxon>Brevibacillus</taxon>
    </lineage>
</organism>
<dbReference type="EMBL" id="BJMH01000005">
    <property type="protein sequence ID" value="GEB31849.1"/>
    <property type="molecule type" value="Genomic_DNA"/>
</dbReference>
<keyword evidence="2" id="KW-1185">Reference proteome</keyword>
<reference evidence="1 2" key="1">
    <citation type="submission" date="2019-06" db="EMBL/GenBank/DDBJ databases">
        <title>Whole genome shotgun sequence of Brevibacillus parabrevis NBRC 12334.</title>
        <authorList>
            <person name="Hosoyama A."/>
            <person name="Uohara A."/>
            <person name="Ohji S."/>
            <person name="Ichikawa N."/>
        </authorList>
    </citation>
    <scope>NUCLEOTIDE SEQUENCE [LARGE SCALE GENOMIC DNA]</scope>
    <source>
        <strain evidence="1 2">NBRC 12334</strain>
    </source>
</reference>
<gene>
    <name evidence="1" type="ORF">BPA01_14290</name>
</gene>
<dbReference type="RefSeq" id="WP_122964166.1">
    <property type="nucleotide sequence ID" value="NZ_BJMH01000005.1"/>
</dbReference>
<sequence length="137" mass="15389">MKKLVFVCFLILTACNSDQKNIPFQAQHDILHGEKDLVDFQSSSAVVEWAPAALTEIDALFDDLLPTIQITGEMSEYDAYTSNNLIGSYEDAVVIVPLDSNQHAINYLIVEINGKYYSATADEEAMKKIRALERNMR</sequence>